<evidence type="ECO:0000256" key="1">
    <source>
        <dbReference type="SAM" id="MobiDB-lite"/>
    </source>
</evidence>
<dbReference type="EMBL" id="JAGTXO010000025">
    <property type="protein sequence ID" value="KAG8461550.1"/>
    <property type="molecule type" value="Genomic_DNA"/>
</dbReference>
<dbReference type="OrthoDB" id="10367029at2759"/>
<dbReference type="Proteomes" id="UP000751190">
    <property type="component" value="Unassembled WGS sequence"/>
</dbReference>
<dbReference type="Gene3D" id="3.40.50.300">
    <property type="entry name" value="P-loop containing nucleotide triphosphate hydrolases"/>
    <property type="match status" value="1"/>
</dbReference>
<reference evidence="2" key="1">
    <citation type="submission" date="2021-05" db="EMBL/GenBank/DDBJ databases">
        <title>The genome of the haptophyte Pavlova lutheri (Diacronema luteri, Pavlovales) - a model for lipid biosynthesis in eukaryotic algae.</title>
        <authorList>
            <person name="Hulatt C.J."/>
            <person name="Posewitz M.C."/>
        </authorList>
    </citation>
    <scope>NUCLEOTIDE SEQUENCE</scope>
    <source>
        <strain evidence="2">NIVA-4/92</strain>
    </source>
</reference>
<proteinExistence type="predicted"/>
<keyword evidence="3" id="KW-1185">Reference proteome</keyword>
<gene>
    <name evidence="2" type="ORF">KFE25_001154</name>
</gene>
<organism evidence="2 3">
    <name type="scientific">Diacronema lutheri</name>
    <name type="common">Unicellular marine alga</name>
    <name type="synonym">Monochrysis lutheri</name>
    <dbReference type="NCBI Taxonomy" id="2081491"/>
    <lineage>
        <taxon>Eukaryota</taxon>
        <taxon>Haptista</taxon>
        <taxon>Haptophyta</taxon>
        <taxon>Pavlovophyceae</taxon>
        <taxon>Pavlovales</taxon>
        <taxon>Pavlovaceae</taxon>
        <taxon>Diacronema</taxon>
    </lineage>
</organism>
<evidence type="ECO:0000313" key="3">
    <source>
        <dbReference type="Proteomes" id="UP000751190"/>
    </source>
</evidence>
<sequence>MRVALVGAPGTDACTLGRLLASRLGAQHVSVRRLIDLEVTHQTALGVELASQLAARPGALLPMRLVAPLLDQLWGGSRPPTSFVLSGYPRDAQQWRHLRRHTDVSQVIHLRSDADLLRTSAPLRCSCPACSARLYPDELVLRDGRVLPAVLECCGSAREPIPPRTDAAAIFEARLAAYEATTRPWLDSQRESGLVQEMFADVRWPQLFPILERLVGLAPNASATASISDSGAGASLRSSATHSSDHPS</sequence>
<feature type="region of interest" description="Disordered" evidence="1">
    <location>
        <begin position="226"/>
        <end position="248"/>
    </location>
</feature>
<dbReference type="SUPFAM" id="SSF52540">
    <property type="entry name" value="P-loop containing nucleoside triphosphate hydrolases"/>
    <property type="match status" value="1"/>
</dbReference>
<comment type="caution">
    <text evidence="2">The sequence shown here is derived from an EMBL/GenBank/DDBJ whole genome shotgun (WGS) entry which is preliminary data.</text>
</comment>
<name>A0A8J5XET5_DIALT</name>
<evidence type="ECO:0000313" key="2">
    <source>
        <dbReference type="EMBL" id="KAG8461550.1"/>
    </source>
</evidence>
<protein>
    <recommendedName>
        <fullName evidence="4">Adenylate kinase</fullName>
    </recommendedName>
</protein>
<dbReference type="AlphaFoldDB" id="A0A8J5XET5"/>
<dbReference type="Pfam" id="PF00406">
    <property type="entry name" value="ADK"/>
    <property type="match status" value="1"/>
</dbReference>
<evidence type="ECO:0008006" key="4">
    <source>
        <dbReference type="Google" id="ProtNLM"/>
    </source>
</evidence>
<dbReference type="InterPro" id="IPR027417">
    <property type="entry name" value="P-loop_NTPase"/>
</dbReference>
<accession>A0A8J5XET5</accession>